<feature type="domain" description="DDE Tnp4" evidence="3">
    <location>
        <begin position="1"/>
        <end position="45"/>
    </location>
</feature>
<evidence type="ECO:0000256" key="1">
    <source>
        <dbReference type="ARBA" id="ARBA00001968"/>
    </source>
</evidence>
<dbReference type="Pfam" id="PF13359">
    <property type="entry name" value="DDE_Tnp_4"/>
    <property type="match status" value="1"/>
</dbReference>
<evidence type="ECO:0000256" key="2">
    <source>
        <dbReference type="ARBA" id="ARBA00022723"/>
    </source>
</evidence>
<keyword evidence="2" id="KW-0479">Metal-binding</keyword>
<dbReference type="EMBL" id="MU154545">
    <property type="protein sequence ID" value="KAF9497304.1"/>
    <property type="molecule type" value="Genomic_DNA"/>
</dbReference>
<evidence type="ECO:0000313" key="4">
    <source>
        <dbReference type="EMBL" id="KAF9497304.1"/>
    </source>
</evidence>
<dbReference type="Proteomes" id="UP000807025">
    <property type="component" value="Unassembled WGS sequence"/>
</dbReference>
<organism evidence="4 5">
    <name type="scientific">Pleurotus eryngii</name>
    <name type="common">Boletus of the steppes</name>
    <dbReference type="NCBI Taxonomy" id="5323"/>
    <lineage>
        <taxon>Eukaryota</taxon>
        <taxon>Fungi</taxon>
        <taxon>Dikarya</taxon>
        <taxon>Basidiomycota</taxon>
        <taxon>Agaricomycotina</taxon>
        <taxon>Agaricomycetes</taxon>
        <taxon>Agaricomycetidae</taxon>
        <taxon>Agaricales</taxon>
        <taxon>Pleurotineae</taxon>
        <taxon>Pleurotaceae</taxon>
        <taxon>Pleurotus</taxon>
    </lineage>
</organism>
<comment type="cofactor">
    <cofactor evidence="1">
        <name>a divalent metal cation</name>
        <dbReference type="ChEBI" id="CHEBI:60240"/>
    </cofactor>
</comment>
<name>A0A9P6DGY4_PLEER</name>
<comment type="caution">
    <text evidence="4">The sequence shown here is derived from an EMBL/GenBank/DDBJ whole genome shotgun (WGS) entry which is preliminary data.</text>
</comment>
<dbReference type="OrthoDB" id="1681765at2759"/>
<proteinExistence type="predicted"/>
<evidence type="ECO:0000259" key="3">
    <source>
        <dbReference type="Pfam" id="PF13359"/>
    </source>
</evidence>
<sequence>HAQAQNVVECIFGIVKWQFQLINTAPEYSLKKQAKMVLALCVLHNFIHVHDPQDLDGATLEDLNNYCQQSHTLTTDDYSTHISHEEHDQANDFQDRIAKEMWEQYQ</sequence>
<feature type="non-terminal residue" evidence="4">
    <location>
        <position position="106"/>
    </location>
</feature>
<dbReference type="GO" id="GO:0046872">
    <property type="term" value="F:metal ion binding"/>
    <property type="evidence" value="ECO:0007669"/>
    <property type="project" value="UniProtKB-KW"/>
</dbReference>
<evidence type="ECO:0000313" key="5">
    <source>
        <dbReference type="Proteomes" id="UP000807025"/>
    </source>
</evidence>
<reference evidence="4" key="1">
    <citation type="submission" date="2020-11" db="EMBL/GenBank/DDBJ databases">
        <authorList>
            <consortium name="DOE Joint Genome Institute"/>
            <person name="Ahrendt S."/>
            <person name="Riley R."/>
            <person name="Andreopoulos W."/>
            <person name="Labutti K."/>
            <person name="Pangilinan J."/>
            <person name="Ruiz-Duenas F.J."/>
            <person name="Barrasa J.M."/>
            <person name="Sanchez-Garcia M."/>
            <person name="Camarero S."/>
            <person name="Miyauchi S."/>
            <person name="Serrano A."/>
            <person name="Linde D."/>
            <person name="Babiker R."/>
            <person name="Drula E."/>
            <person name="Ayuso-Fernandez I."/>
            <person name="Pacheco R."/>
            <person name="Padilla G."/>
            <person name="Ferreira P."/>
            <person name="Barriuso J."/>
            <person name="Kellner H."/>
            <person name="Castanera R."/>
            <person name="Alfaro M."/>
            <person name="Ramirez L."/>
            <person name="Pisabarro A.G."/>
            <person name="Kuo A."/>
            <person name="Tritt A."/>
            <person name="Lipzen A."/>
            <person name="He G."/>
            <person name="Yan M."/>
            <person name="Ng V."/>
            <person name="Cullen D."/>
            <person name="Martin F."/>
            <person name="Rosso M.-N."/>
            <person name="Henrissat B."/>
            <person name="Hibbett D."/>
            <person name="Martinez A.T."/>
            <person name="Grigoriev I.V."/>
        </authorList>
    </citation>
    <scope>NUCLEOTIDE SEQUENCE</scope>
    <source>
        <strain evidence="4">ATCC 90797</strain>
    </source>
</reference>
<dbReference type="AlphaFoldDB" id="A0A9P6DGY4"/>
<dbReference type="InterPro" id="IPR027806">
    <property type="entry name" value="HARBI1_dom"/>
</dbReference>
<accession>A0A9P6DGY4</accession>
<gene>
    <name evidence="4" type="ORF">BDN71DRAFT_1360377</name>
</gene>
<keyword evidence="5" id="KW-1185">Reference proteome</keyword>
<protein>
    <recommendedName>
        <fullName evidence="3">DDE Tnp4 domain-containing protein</fullName>
    </recommendedName>
</protein>
<feature type="non-terminal residue" evidence="4">
    <location>
        <position position="1"/>
    </location>
</feature>